<accession>A0ABX0CTI8</accession>
<dbReference type="Proteomes" id="UP000472827">
    <property type="component" value="Unassembled WGS sequence"/>
</dbReference>
<comment type="caution">
    <text evidence="1">The sequence shown here is derived from an EMBL/GenBank/DDBJ whole genome shotgun (WGS) entry which is preliminary data.</text>
</comment>
<proteinExistence type="predicted"/>
<reference evidence="1 2" key="1">
    <citation type="submission" date="2020-02" db="EMBL/GenBank/DDBJ databases">
        <title>Genome sequencing of Aeromonas rivipollensis.</title>
        <authorList>
            <person name="Fono-Tamo Ubani E.K."/>
            <person name="Lekota K.E."/>
        </authorList>
    </citation>
    <scope>NUCLEOTIDE SEQUENCE [LARGE SCALE GENOMIC DNA]</scope>
    <source>
        <strain evidence="1 2">G78</strain>
    </source>
</reference>
<gene>
    <name evidence="1" type="ORF">G4923_00580</name>
</gene>
<keyword evidence="2" id="KW-1185">Reference proteome</keyword>
<organism evidence="1 2">
    <name type="scientific">Aeromonas rivipollensis</name>
    <dbReference type="NCBI Taxonomy" id="948519"/>
    <lineage>
        <taxon>Bacteria</taxon>
        <taxon>Pseudomonadati</taxon>
        <taxon>Pseudomonadota</taxon>
        <taxon>Gammaproteobacteria</taxon>
        <taxon>Aeromonadales</taxon>
        <taxon>Aeromonadaceae</taxon>
        <taxon>Aeromonas</taxon>
    </lineage>
</organism>
<evidence type="ECO:0000313" key="2">
    <source>
        <dbReference type="Proteomes" id="UP000472827"/>
    </source>
</evidence>
<protein>
    <recommendedName>
        <fullName evidence="3">BioF2-like acetyltransferase domain-containing protein</fullName>
    </recommendedName>
</protein>
<name>A0ABX0CTI8_9GAMM</name>
<dbReference type="EMBL" id="JAAILA010000002">
    <property type="protein sequence ID" value="NEX87213.1"/>
    <property type="molecule type" value="Genomic_DNA"/>
</dbReference>
<dbReference type="RefSeq" id="WP_163134925.1">
    <property type="nucleotide sequence ID" value="NZ_JAAILA010000002.1"/>
</dbReference>
<evidence type="ECO:0008006" key="3">
    <source>
        <dbReference type="Google" id="ProtNLM"/>
    </source>
</evidence>
<dbReference type="InterPro" id="IPR016181">
    <property type="entry name" value="Acyl_CoA_acyltransferase"/>
</dbReference>
<dbReference type="SUPFAM" id="SSF55729">
    <property type="entry name" value="Acyl-CoA N-acyltransferases (Nat)"/>
    <property type="match status" value="1"/>
</dbReference>
<evidence type="ECO:0000313" key="1">
    <source>
        <dbReference type="EMBL" id="NEX87213.1"/>
    </source>
</evidence>
<dbReference type="Gene3D" id="3.40.630.30">
    <property type="match status" value="1"/>
</dbReference>
<sequence length="324" mass="36635">MKIVTMYDQDFKNLVRARLFSLGGLSTPGHIEYFKNYYGFNFTDLSFGVIHPNGEVICLLTRHVVDGLTHFGWYGQPAKIICRGTGEKQSQAEQAAQTYLSSLLQDGVFIDFQEPAGEMSFFSKTLLQMGINPRICPEQILRIVDDELMLRDMRKVFRQNINWGIRNLSCVVLDAESITEDDFLRFEAFHIAVAGRRTRSHSSWLTQLKLVLDGESYLVTSSLNDNLVGMSFFAASGERAYYSVGVYERGLFHHPLSHYPIWCGIRYARDIGCRELSMGESFYPGVVDSSGRIPSEKECNISHFKRGFGGGIHTSVRFLGCISV</sequence>